<dbReference type="InterPro" id="IPR010914">
    <property type="entry name" value="RsgA_GTPase_dom"/>
</dbReference>
<comment type="similarity">
    <text evidence="3">Belongs to the TRAFAC class YlqF/YawG GTPase family. RsgA subfamily.</text>
</comment>
<feature type="compositionally biased region" description="Basic residues" evidence="4">
    <location>
        <begin position="16"/>
        <end position="29"/>
    </location>
</feature>
<dbReference type="PROSITE" id="PS50936">
    <property type="entry name" value="ENGC_GTPASE"/>
    <property type="match status" value="1"/>
</dbReference>
<feature type="region of interest" description="Disordered" evidence="4">
    <location>
        <begin position="1"/>
        <end position="31"/>
    </location>
</feature>
<organism evidence="7 8">
    <name type="scientific">Actinoallomurus liliacearum</name>
    <dbReference type="NCBI Taxonomy" id="1080073"/>
    <lineage>
        <taxon>Bacteria</taxon>
        <taxon>Bacillati</taxon>
        <taxon>Actinomycetota</taxon>
        <taxon>Actinomycetes</taxon>
        <taxon>Streptosporangiales</taxon>
        <taxon>Thermomonosporaceae</taxon>
        <taxon>Actinoallomurus</taxon>
    </lineage>
</organism>
<dbReference type="Gene3D" id="3.40.50.300">
    <property type="entry name" value="P-loop containing nucleotide triphosphate hydrolases"/>
    <property type="match status" value="1"/>
</dbReference>
<keyword evidence="3" id="KW-0479">Metal-binding</keyword>
<dbReference type="Proteomes" id="UP001500212">
    <property type="component" value="Unassembled WGS sequence"/>
</dbReference>
<keyword evidence="3" id="KW-0378">Hydrolase</keyword>
<dbReference type="InterPro" id="IPR004881">
    <property type="entry name" value="Ribosome_biogen_GTPase_RsgA"/>
</dbReference>
<keyword evidence="3" id="KW-0963">Cytoplasm</keyword>
<feature type="binding site" evidence="3">
    <location>
        <position position="306"/>
    </location>
    <ligand>
        <name>Zn(2+)</name>
        <dbReference type="ChEBI" id="CHEBI:29105"/>
    </ligand>
</feature>
<keyword evidence="3" id="KW-0694">RNA-binding</keyword>
<dbReference type="Gene3D" id="1.10.40.50">
    <property type="entry name" value="Probable gtpase engc, domain 3"/>
    <property type="match status" value="1"/>
</dbReference>
<keyword evidence="1 3" id="KW-0547">Nucleotide-binding</keyword>
<dbReference type="Pfam" id="PF03193">
    <property type="entry name" value="RsgA_GTPase"/>
    <property type="match status" value="1"/>
</dbReference>
<feature type="binding site" evidence="3">
    <location>
        <position position="311"/>
    </location>
    <ligand>
        <name>Zn(2+)</name>
        <dbReference type="ChEBI" id="CHEBI:29105"/>
    </ligand>
</feature>
<keyword evidence="3" id="KW-0862">Zinc</keyword>
<dbReference type="SUPFAM" id="SSF52540">
    <property type="entry name" value="P-loop containing nucleoside triphosphate hydrolases"/>
    <property type="match status" value="1"/>
</dbReference>
<dbReference type="PANTHER" id="PTHR32120:SF11">
    <property type="entry name" value="SMALL RIBOSOMAL SUBUNIT BIOGENESIS GTPASE RSGA 1, MITOCHONDRIAL-RELATED"/>
    <property type="match status" value="1"/>
</dbReference>
<dbReference type="RefSeq" id="WP_345356638.1">
    <property type="nucleotide sequence ID" value="NZ_BAABHJ010000012.1"/>
</dbReference>
<comment type="function">
    <text evidence="3">One of several proteins that assist in the late maturation steps of the functional core of the 30S ribosomal subunit. Helps release RbfA from mature subunits. May play a role in the assembly of ribosomal proteins into the subunit. Circularly permuted GTPase that catalyzes slow GTP hydrolysis, GTPase activity is stimulated by the 30S ribosomal subunit.</text>
</comment>
<evidence type="ECO:0000313" key="7">
    <source>
        <dbReference type="EMBL" id="GAA4610192.1"/>
    </source>
</evidence>
<protein>
    <recommendedName>
        <fullName evidence="3">Small ribosomal subunit biogenesis GTPase RsgA</fullName>
        <ecNumber evidence="3">3.6.1.-</ecNumber>
    </recommendedName>
</protein>
<sequence>MARDWGRLDEDDVRVRPGRGSRPRTRRRPAHEDAVGGFVIAVDRGRYTCLVGGDGTGRATRKKGGGQRTVTAMRARELGRKSVVVGDRVRLVGDVSGHADTLARVVRIEPRTSTLRRTADDTDPVERVIVANADQLVIVTALADPPPRPGMIDRCLVAAYDAGLEPLLCLTKADLAVPDPLLETYAPLGIPYVVTRKDEAVDHLDERLAGRLSVLVGHSGVGKSTLVNALVPDAERAVSEVNPVTGRGRHTSSSAVALELPAADGWIIDTPGVRSFGLAHVTPDDILGAFPDLLEGAAECPPHCTHLQDDCALDAWAAAGHADAARLDSLRRLLAAREGDDTD</sequence>
<feature type="domain" description="EngC GTPase" evidence="5">
    <location>
        <begin position="131"/>
        <end position="274"/>
    </location>
</feature>
<dbReference type="CDD" id="cd01854">
    <property type="entry name" value="YjeQ_EngC"/>
    <property type="match status" value="1"/>
</dbReference>
<comment type="subcellular location">
    <subcellularLocation>
        <location evidence="3">Cytoplasm</location>
    </subcellularLocation>
</comment>
<feature type="domain" description="CP-type G" evidence="6">
    <location>
        <begin position="122"/>
        <end position="276"/>
    </location>
</feature>
<dbReference type="NCBIfam" id="TIGR00157">
    <property type="entry name" value="ribosome small subunit-dependent GTPase A"/>
    <property type="match status" value="1"/>
</dbReference>
<evidence type="ECO:0000256" key="2">
    <source>
        <dbReference type="ARBA" id="ARBA00023134"/>
    </source>
</evidence>
<dbReference type="EC" id="3.6.1.-" evidence="3"/>
<evidence type="ECO:0000256" key="4">
    <source>
        <dbReference type="SAM" id="MobiDB-lite"/>
    </source>
</evidence>
<dbReference type="HAMAP" id="MF_01820">
    <property type="entry name" value="GTPase_RsgA"/>
    <property type="match status" value="1"/>
</dbReference>
<feature type="binding site" evidence="3">
    <location>
        <position position="304"/>
    </location>
    <ligand>
        <name>Zn(2+)</name>
        <dbReference type="ChEBI" id="CHEBI:29105"/>
    </ligand>
</feature>
<feature type="binding site" evidence="3">
    <location>
        <position position="300"/>
    </location>
    <ligand>
        <name>Zn(2+)</name>
        <dbReference type="ChEBI" id="CHEBI:29105"/>
    </ligand>
</feature>
<reference evidence="8" key="1">
    <citation type="journal article" date="2019" name="Int. J. Syst. Evol. Microbiol.">
        <title>The Global Catalogue of Microorganisms (GCM) 10K type strain sequencing project: providing services to taxonomists for standard genome sequencing and annotation.</title>
        <authorList>
            <consortium name="The Broad Institute Genomics Platform"/>
            <consortium name="The Broad Institute Genome Sequencing Center for Infectious Disease"/>
            <person name="Wu L."/>
            <person name="Ma J."/>
        </authorList>
    </citation>
    <scope>NUCLEOTIDE SEQUENCE [LARGE SCALE GENOMIC DNA]</scope>
    <source>
        <strain evidence="8">JCM 17938</strain>
    </source>
</reference>
<dbReference type="PROSITE" id="PS51721">
    <property type="entry name" value="G_CP"/>
    <property type="match status" value="1"/>
</dbReference>
<accession>A0ABP8TMH5</accession>
<evidence type="ECO:0000256" key="1">
    <source>
        <dbReference type="ARBA" id="ARBA00022741"/>
    </source>
</evidence>
<name>A0ABP8TMH5_9ACTN</name>
<gene>
    <name evidence="7" type="primary">rsgA_2</name>
    <name evidence="3" type="synonym">rsgA</name>
    <name evidence="7" type="ORF">GCM10023195_41630</name>
</gene>
<evidence type="ECO:0000256" key="3">
    <source>
        <dbReference type="HAMAP-Rule" id="MF_01820"/>
    </source>
</evidence>
<keyword evidence="8" id="KW-1185">Reference proteome</keyword>
<feature type="binding site" evidence="3">
    <location>
        <begin position="171"/>
        <end position="174"/>
    </location>
    <ligand>
        <name>GTP</name>
        <dbReference type="ChEBI" id="CHEBI:37565"/>
    </ligand>
</feature>
<proteinExistence type="inferred from homology"/>
<dbReference type="PANTHER" id="PTHR32120">
    <property type="entry name" value="SMALL RIBOSOMAL SUBUNIT BIOGENESIS GTPASE RSGA"/>
    <property type="match status" value="1"/>
</dbReference>
<comment type="subunit">
    <text evidence="3">Monomer. Associates with 30S ribosomal subunit, binds 16S rRNA.</text>
</comment>
<feature type="binding site" evidence="3">
    <location>
        <begin position="217"/>
        <end position="225"/>
    </location>
    <ligand>
        <name>GTP</name>
        <dbReference type="ChEBI" id="CHEBI:37565"/>
    </ligand>
</feature>
<comment type="caution">
    <text evidence="7">The sequence shown here is derived from an EMBL/GenBank/DDBJ whole genome shotgun (WGS) entry which is preliminary data.</text>
</comment>
<evidence type="ECO:0000313" key="8">
    <source>
        <dbReference type="Proteomes" id="UP001500212"/>
    </source>
</evidence>
<dbReference type="InterPro" id="IPR027417">
    <property type="entry name" value="P-loop_NTPase"/>
</dbReference>
<dbReference type="InterPro" id="IPR030378">
    <property type="entry name" value="G_CP_dom"/>
</dbReference>
<evidence type="ECO:0000259" key="5">
    <source>
        <dbReference type="PROSITE" id="PS50936"/>
    </source>
</evidence>
<evidence type="ECO:0000259" key="6">
    <source>
        <dbReference type="PROSITE" id="PS51721"/>
    </source>
</evidence>
<comment type="cofactor">
    <cofactor evidence="3">
        <name>Zn(2+)</name>
        <dbReference type="ChEBI" id="CHEBI:29105"/>
    </cofactor>
    <text evidence="3">Binds 1 zinc ion per subunit.</text>
</comment>
<keyword evidence="3" id="KW-0699">rRNA-binding</keyword>
<dbReference type="EMBL" id="BAABHJ010000012">
    <property type="protein sequence ID" value="GAA4610192.1"/>
    <property type="molecule type" value="Genomic_DNA"/>
</dbReference>
<keyword evidence="2 3" id="KW-0342">GTP-binding</keyword>
<keyword evidence="3" id="KW-0690">Ribosome biogenesis</keyword>